<proteinExistence type="predicted"/>
<evidence type="ECO:0000313" key="2">
    <source>
        <dbReference type="Proteomes" id="UP000297280"/>
    </source>
</evidence>
<sequence>MKMQIWRSLGPLYVSENHTTAKAAIHIFPKYERDNIPISNDQNDRISAHESSNVNTQLGLGFRIFIS</sequence>
<dbReference type="Proteomes" id="UP000297280">
    <property type="component" value="Unassembled WGS sequence"/>
</dbReference>
<organism evidence="1 2">
    <name type="scientific">Botrytis porri</name>
    <dbReference type="NCBI Taxonomy" id="87229"/>
    <lineage>
        <taxon>Eukaryota</taxon>
        <taxon>Fungi</taxon>
        <taxon>Dikarya</taxon>
        <taxon>Ascomycota</taxon>
        <taxon>Pezizomycotina</taxon>
        <taxon>Leotiomycetes</taxon>
        <taxon>Helotiales</taxon>
        <taxon>Sclerotiniaceae</taxon>
        <taxon>Botrytis</taxon>
    </lineage>
</organism>
<protein>
    <submittedName>
        <fullName evidence="1">Uncharacterized protein</fullName>
    </submittedName>
</protein>
<dbReference type="EMBL" id="PQXO01000257">
    <property type="protein sequence ID" value="TGO87019.1"/>
    <property type="molecule type" value="Genomic_DNA"/>
</dbReference>
<accession>A0A4Z1KT62</accession>
<name>A0A4Z1KT62_9HELO</name>
<evidence type="ECO:0000313" key="1">
    <source>
        <dbReference type="EMBL" id="TGO87019.1"/>
    </source>
</evidence>
<gene>
    <name evidence="1" type="ORF">BPOR_0258g00080</name>
</gene>
<reference evidence="1 2" key="1">
    <citation type="submission" date="2017-12" db="EMBL/GenBank/DDBJ databases">
        <title>Comparative genomics of Botrytis spp.</title>
        <authorList>
            <person name="Valero-Jimenez C.A."/>
            <person name="Tapia P."/>
            <person name="Veloso J."/>
            <person name="Silva-Moreno E."/>
            <person name="Staats M."/>
            <person name="Valdes J.H."/>
            <person name="Van Kan J.A.L."/>
        </authorList>
    </citation>
    <scope>NUCLEOTIDE SEQUENCE [LARGE SCALE GENOMIC DNA]</scope>
    <source>
        <strain evidence="1 2">MUCL3349</strain>
    </source>
</reference>
<comment type="caution">
    <text evidence="1">The sequence shown here is derived from an EMBL/GenBank/DDBJ whole genome shotgun (WGS) entry which is preliminary data.</text>
</comment>
<keyword evidence="2" id="KW-1185">Reference proteome</keyword>
<dbReference type="AlphaFoldDB" id="A0A4Z1KT62"/>